<dbReference type="EMBL" id="IACK01210207">
    <property type="protein sequence ID" value="LAA97015.1"/>
    <property type="molecule type" value="Transcribed_RNA"/>
</dbReference>
<evidence type="ECO:0000313" key="1">
    <source>
        <dbReference type="EMBL" id="LAA97015.1"/>
    </source>
</evidence>
<reference evidence="1" key="1">
    <citation type="submission" date="2017-07" db="EMBL/GenBank/DDBJ databases">
        <authorList>
            <person name="Mikheyev A."/>
            <person name="Grau M."/>
        </authorList>
    </citation>
    <scope>NUCLEOTIDE SEQUENCE</scope>
    <source>
        <tissue evidence="1">Venom_gland</tissue>
    </source>
</reference>
<dbReference type="AlphaFoldDB" id="A0A2D4JKM3"/>
<reference evidence="1" key="2">
    <citation type="submission" date="2017-11" db="EMBL/GenBank/DDBJ databases">
        <title>Coralsnake Venomics: Analyses of Venom Gland Transcriptomes and Proteomes of Six Brazilian Taxa.</title>
        <authorList>
            <person name="Aird S.D."/>
            <person name="Jorge da Silva N."/>
            <person name="Qiu L."/>
            <person name="Villar-Briones A."/>
            <person name="Aparecida-Saddi V."/>
            <person name="Campos-Telles M.P."/>
            <person name="Grau M."/>
            <person name="Mikheyev A.S."/>
        </authorList>
    </citation>
    <scope>NUCLEOTIDE SEQUENCE</scope>
    <source>
        <tissue evidence="1">Venom_gland</tissue>
    </source>
</reference>
<sequence>MKFHCMQLSKDHHPQHTLHKHDKINLKSIYSHMFYDTEKLHLVLMHPCTWQEQRILQIPQTDGLGNKAVAESGSVTVDRGGKKKTFLRRTCPPCFGSWMDTDKNRMKRPSDRQTGKIFPRVCAN</sequence>
<organism evidence="1">
    <name type="scientific">Micrurus lemniscatus lemniscatus</name>
    <dbReference type="NCBI Taxonomy" id="129467"/>
    <lineage>
        <taxon>Eukaryota</taxon>
        <taxon>Metazoa</taxon>
        <taxon>Chordata</taxon>
        <taxon>Craniata</taxon>
        <taxon>Vertebrata</taxon>
        <taxon>Euteleostomi</taxon>
        <taxon>Lepidosauria</taxon>
        <taxon>Squamata</taxon>
        <taxon>Bifurcata</taxon>
        <taxon>Unidentata</taxon>
        <taxon>Episquamata</taxon>
        <taxon>Toxicofera</taxon>
        <taxon>Serpentes</taxon>
        <taxon>Colubroidea</taxon>
        <taxon>Elapidae</taxon>
        <taxon>Elapinae</taxon>
        <taxon>Micrurus</taxon>
    </lineage>
</organism>
<protein>
    <submittedName>
        <fullName evidence="1">Uncharacterized protein</fullName>
    </submittedName>
</protein>
<proteinExistence type="predicted"/>
<accession>A0A2D4JKM3</accession>
<name>A0A2D4JKM3_MICLE</name>